<comment type="similarity">
    <text evidence="1">Belongs to the PPR family. P subfamily.</text>
</comment>
<dbReference type="PANTHER" id="PTHR47938:SF1">
    <property type="entry name" value="OS02G0304800 PROTEIN"/>
    <property type="match status" value="1"/>
</dbReference>
<evidence type="ECO:0000256" key="1">
    <source>
        <dbReference type="ARBA" id="ARBA00007626"/>
    </source>
</evidence>
<evidence type="ECO:0000256" key="2">
    <source>
        <dbReference type="ARBA" id="ARBA00022737"/>
    </source>
</evidence>
<organism evidence="3 4">
    <name type="scientific">Abeliophyllum distichum</name>
    <dbReference type="NCBI Taxonomy" id="126358"/>
    <lineage>
        <taxon>Eukaryota</taxon>
        <taxon>Viridiplantae</taxon>
        <taxon>Streptophyta</taxon>
        <taxon>Embryophyta</taxon>
        <taxon>Tracheophyta</taxon>
        <taxon>Spermatophyta</taxon>
        <taxon>Magnoliopsida</taxon>
        <taxon>eudicotyledons</taxon>
        <taxon>Gunneridae</taxon>
        <taxon>Pentapetalae</taxon>
        <taxon>asterids</taxon>
        <taxon>lamiids</taxon>
        <taxon>Lamiales</taxon>
        <taxon>Oleaceae</taxon>
        <taxon>Forsythieae</taxon>
        <taxon>Abeliophyllum</taxon>
    </lineage>
</organism>
<reference evidence="4" key="1">
    <citation type="submission" date="2024-07" db="EMBL/GenBank/DDBJ databases">
        <title>Two chromosome-level genome assemblies of Korean endemic species Abeliophyllum distichum and Forsythia ovata (Oleaceae).</title>
        <authorList>
            <person name="Jang H."/>
        </authorList>
    </citation>
    <scope>NUCLEOTIDE SEQUENCE [LARGE SCALE GENOMIC DNA]</scope>
</reference>
<dbReference type="PANTHER" id="PTHR47938">
    <property type="entry name" value="RESPIRATORY COMPLEX I CHAPERONE (CIA84), PUTATIVE (AFU_ORTHOLOGUE AFUA_2G06020)-RELATED"/>
    <property type="match status" value="1"/>
</dbReference>
<keyword evidence="2" id="KW-0677">Repeat</keyword>
<name>A0ABD1SGK5_9LAMI</name>
<dbReference type="InterPro" id="IPR011990">
    <property type="entry name" value="TPR-like_helical_dom_sf"/>
</dbReference>
<dbReference type="AlphaFoldDB" id="A0ABD1SGK5"/>
<accession>A0ABD1SGK5</accession>
<dbReference type="InterPro" id="IPR002885">
    <property type="entry name" value="PPR_rpt"/>
</dbReference>
<keyword evidence="4" id="KW-1185">Reference proteome</keyword>
<dbReference type="EMBL" id="JBFOLK010000007">
    <property type="protein sequence ID" value="KAL2499319.1"/>
    <property type="molecule type" value="Genomic_DNA"/>
</dbReference>
<dbReference type="Pfam" id="PF01535">
    <property type="entry name" value="PPR"/>
    <property type="match status" value="1"/>
</dbReference>
<comment type="caution">
    <text evidence="3">The sequence shown here is derived from an EMBL/GenBank/DDBJ whole genome shotgun (WGS) entry which is preliminary data.</text>
</comment>
<dbReference type="Gene3D" id="1.25.40.10">
    <property type="entry name" value="Tetratricopeptide repeat domain"/>
    <property type="match status" value="2"/>
</dbReference>
<sequence>MGLSSMSWVSTLVMALCRENQVDKRYGLFKDMKGKKYLIDRAIYESLIEEYVADGKVVSACDLLEDLMDSRYMADLAIYNSLIKDLVPDTIVYSNAILRYVEARNIHEASTWYNRIKESSSVPSVAAYYSLGKGLSRIGEYMWL</sequence>
<gene>
    <name evidence="3" type="ORF">Adt_24869</name>
</gene>
<dbReference type="Proteomes" id="UP001604336">
    <property type="component" value="Unassembled WGS sequence"/>
</dbReference>
<proteinExistence type="inferred from homology"/>
<protein>
    <submittedName>
        <fullName evidence="3">Pentatricopeptide repeat-containing protein</fullName>
    </submittedName>
</protein>
<evidence type="ECO:0000313" key="3">
    <source>
        <dbReference type="EMBL" id="KAL2499319.1"/>
    </source>
</evidence>
<evidence type="ECO:0000313" key="4">
    <source>
        <dbReference type="Proteomes" id="UP001604336"/>
    </source>
</evidence>